<name>A0A803QV00_CANSA</name>
<evidence type="ECO:0000313" key="2">
    <source>
        <dbReference type="Proteomes" id="UP000596661"/>
    </source>
</evidence>
<protein>
    <submittedName>
        <fullName evidence="1">Uncharacterized protein</fullName>
    </submittedName>
</protein>
<proteinExistence type="predicted"/>
<dbReference type="EnsemblPlants" id="novel_model_1706_5bd9a17a">
    <property type="protein sequence ID" value="cds.novel_model_1706_5bd9a17a"/>
    <property type="gene ID" value="novel_gene_933_5bd9a17a"/>
</dbReference>
<reference evidence="1" key="1">
    <citation type="submission" date="2018-11" db="EMBL/GenBank/DDBJ databases">
        <authorList>
            <person name="Grassa J C."/>
        </authorList>
    </citation>
    <scope>NUCLEOTIDE SEQUENCE [LARGE SCALE GENOMIC DNA]</scope>
</reference>
<sequence>MLWRNQPRPFRSSPSNPASALRKQASILSVVLSKTSLSSLPIVPFETGHSKPFESSHMIFWVY</sequence>
<keyword evidence="2" id="KW-1185">Reference proteome</keyword>
<reference evidence="1" key="2">
    <citation type="submission" date="2021-03" db="UniProtKB">
        <authorList>
            <consortium name="EnsemblPlants"/>
        </authorList>
    </citation>
    <scope>IDENTIFICATION</scope>
</reference>
<dbReference type="AlphaFoldDB" id="A0A803QV00"/>
<evidence type="ECO:0000313" key="1">
    <source>
        <dbReference type="EnsemblPlants" id="cds.novel_model_1706_5bd9a17a"/>
    </source>
</evidence>
<dbReference type="Gramene" id="novel_model_1706_5bd9a17a">
    <property type="protein sequence ID" value="cds.novel_model_1706_5bd9a17a"/>
    <property type="gene ID" value="novel_gene_933_5bd9a17a"/>
</dbReference>
<organism evidence="1 2">
    <name type="scientific">Cannabis sativa</name>
    <name type="common">Hemp</name>
    <name type="synonym">Marijuana</name>
    <dbReference type="NCBI Taxonomy" id="3483"/>
    <lineage>
        <taxon>Eukaryota</taxon>
        <taxon>Viridiplantae</taxon>
        <taxon>Streptophyta</taxon>
        <taxon>Embryophyta</taxon>
        <taxon>Tracheophyta</taxon>
        <taxon>Spermatophyta</taxon>
        <taxon>Magnoliopsida</taxon>
        <taxon>eudicotyledons</taxon>
        <taxon>Gunneridae</taxon>
        <taxon>Pentapetalae</taxon>
        <taxon>rosids</taxon>
        <taxon>fabids</taxon>
        <taxon>Rosales</taxon>
        <taxon>Cannabaceae</taxon>
        <taxon>Cannabis</taxon>
    </lineage>
</organism>
<accession>A0A803QV00</accession>
<dbReference type="EMBL" id="UZAU01000047">
    <property type="status" value="NOT_ANNOTATED_CDS"/>
    <property type="molecule type" value="Genomic_DNA"/>
</dbReference>
<dbReference type="Proteomes" id="UP000596661">
    <property type="component" value="Chromosome 1"/>
</dbReference>